<gene>
    <name evidence="8" type="ORF">GAB14E_3861</name>
</gene>
<dbReference type="Gene3D" id="3.30.160.110">
    <property type="entry name" value="Siroheme synthase, domain 2"/>
    <property type="match status" value="1"/>
</dbReference>
<evidence type="ECO:0000256" key="3">
    <source>
        <dbReference type="ARBA" id="ARBA00023002"/>
    </source>
</evidence>
<dbReference type="NCBIfam" id="TIGR01470">
    <property type="entry name" value="cysG_Nterm"/>
    <property type="match status" value="1"/>
</dbReference>
<sequence length="321" mass="35476">MKYFPVFLDGSKINAMVIGGGDVAARKIELLLKTTTTITIMAASVTEGVERLINENNLTWLQHNYKADLLTKTTLVIAATDDAAVNEQVYYEAVESKILANVVDQPALCTYITPAIIDRSPMIIALSSSGSAPILIRMLREQIEKILPQGYGRLADFSLKFRDHVKARIKGIRNRRTFWESTLRGSIGQNLLDGKQQQAEQQLIASLKEQIAPPKGEIVFIQTLEGNPDNLTLNAHRALQFADAVFYDEAVNIELIEYVRRDAQKYPQSISSTILLNYQHALELAQQGQQVIYLLSGNEELPSNAAVVSSGISTKIITSGS</sequence>
<dbReference type="Gene3D" id="1.10.8.210">
    <property type="entry name" value="Sirohaem synthase, dimerisation domain"/>
    <property type="match status" value="1"/>
</dbReference>
<keyword evidence="4" id="KW-0520">NAD</keyword>
<dbReference type="InterPro" id="IPR036291">
    <property type="entry name" value="NAD(P)-bd_dom_sf"/>
</dbReference>
<dbReference type="SUPFAM" id="SSF53790">
    <property type="entry name" value="Tetrapyrrole methylase"/>
    <property type="match status" value="1"/>
</dbReference>
<dbReference type="EMBL" id="JQEC01000054">
    <property type="protein sequence ID" value="KGJ89700.1"/>
    <property type="molecule type" value="Genomic_DNA"/>
</dbReference>
<dbReference type="Proteomes" id="UP000029868">
    <property type="component" value="Unassembled WGS sequence"/>
</dbReference>
<evidence type="ECO:0000313" key="8">
    <source>
        <dbReference type="EMBL" id="KGJ89700.1"/>
    </source>
</evidence>
<dbReference type="InterPro" id="IPR019478">
    <property type="entry name" value="Sirohaem_synthase_dimer_dom"/>
</dbReference>
<dbReference type="GO" id="GO:0008168">
    <property type="term" value="F:methyltransferase activity"/>
    <property type="evidence" value="ECO:0007669"/>
    <property type="project" value="InterPro"/>
</dbReference>
<evidence type="ECO:0000256" key="2">
    <source>
        <dbReference type="ARBA" id="ARBA00012400"/>
    </source>
</evidence>
<comment type="catalytic activity">
    <reaction evidence="6">
        <text>precorrin-2 + NAD(+) = sirohydrochlorin + NADH + 2 H(+)</text>
        <dbReference type="Rhea" id="RHEA:15613"/>
        <dbReference type="ChEBI" id="CHEBI:15378"/>
        <dbReference type="ChEBI" id="CHEBI:57540"/>
        <dbReference type="ChEBI" id="CHEBI:57945"/>
        <dbReference type="ChEBI" id="CHEBI:58351"/>
        <dbReference type="ChEBI" id="CHEBI:58827"/>
        <dbReference type="EC" id="1.3.1.76"/>
    </reaction>
</comment>
<dbReference type="RefSeq" id="WP_052093958.1">
    <property type="nucleotide sequence ID" value="NZ_JQEC01000054.1"/>
</dbReference>
<accession>A0A099KHH9</accession>
<dbReference type="GO" id="GO:0019354">
    <property type="term" value="P:siroheme biosynthetic process"/>
    <property type="evidence" value="ECO:0007669"/>
    <property type="project" value="UniProtKB-UniPathway"/>
</dbReference>
<protein>
    <recommendedName>
        <fullName evidence="2">precorrin-2 dehydrogenase</fullName>
        <ecNumber evidence="2">1.3.1.76</ecNumber>
    </recommendedName>
</protein>
<evidence type="ECO:0000256" key="6">
    <source>
        <dbReference type="ARBA" id="ARBA00047561"/>
    </source>
</evidence>
<dbReference type="UniPathway" id="UPA00262">
    <property type="reaction ID" value="UER00222"/>
</dbReference>
<dbReference type="GO" id="GO:0043115">
    <property type="term" value="F:precorrin-2 dehydrogenase activity"/>
    <property type="evidence" value="ECO:0007669"/>
    <property type="project" value="UniProtKB-EC"/>
</dbReference>
<keyword evidence="5" id="KW-0627">Porphyrin biosynthesis</keyword>
<dbReference type="GO" id="GO:0004325">
    <property type="term" value="F:ferrochelatase activity"/>
    <property type="evidence" value="ECO:0007669"/>
    <property type="project" value="InterPro"/>
</dbReference>
<dbReference type="EC" id="1.3.1.76" evidence="2"/>
<dbReference type="Gene3D" id="3.40.50.720">
    <property type="entry name" value="NAD(P)-binding Rossmann-like Domain"/>
    <property type="match status" value="1"/>
</dbReference>
<organism evidence="8 9">
    <name type="scientific">Colwellia psychrerythraea</name>
    <name type="common">Vibrio psychroerythus</name>
    <dbReference type="NCBI Taxonomy" id="28229"/>
    <lineage>
        <taxon>Bacteria</taxon>
        <taxon>Pseudomonadati</taxon>
        <taxon>Pseudomonadota</taxon>
        <taxon>Gammaproteobacteria</taxon>
        <taxon>Alteromonadales</taxon>
        <taxon>Colwelliaceae</taxon>
        <taxon>Colwellia</taxon>
    </lineage>
</organism>
<evidence type="ECO:0000313" key="9">
    <source>
        <dbReference type="Proteomes" id="UP000029868"/>
    </source>
</evidence>
<comment type="pathway">
    <text evidence="1">Porphyrin-containing compound metabolism; siroheme biosynthesis; sirohydrochlorin from precorrin-2: step 1/1.</text>
</comment>
<evidence type="ECO:0000256" key="5">
    <source>
        <dbReference type="ARBA" id="ARBA00023244"/>
    </source>
</evidence>
<dbReference type="AlphaFoldDB" id="A0A099KHH9"/>
<dbReference type="Gene3D" id="3.40.1010.10">
    <property type="entry name" value="Cobalt-precorrin-4 Transmethylase, Domain 1"/>
    <property type="match status" value="1"/>
</dbReference>
<evidence type="ECO:0000256" key="1">
    <source>
        <dbReference type="ARBA" id="ARBA00005010"/>
    </source>
</evidence>
<dbReference type="SUPFAM" id="SSF75615">
    <property type="entry name" value="Siroheme synthase middle domains-like"/>
    <property type="match status" value="1"/>
</dbReference>
<dbReference type="InterPro" id="IPR037115">
    <property type="entry name" value="Sirohaem_synt_dimer_dom_sf"/>
</dbReference>
<name>A0A099KHH9_COLPS</name>
<feature type="domain" description="Sirohaem synthase dimerisation" evidence="7">
    <location>
        <begin position="150"/>
        <end position="206"/>
    </location>
</feature>
<evidence type="ECO:0000259" key="7">
    <source>
        <dbReference type="Pfam" id="PF10414"/>
    </source>
</evidence>
<dbReference type="Pfam" id="PF13241">
    <property type="entry name" value="NAD_binding_7"/>
    <property type="match status" value="1"/>
</dbReference>
<proteinExistence type="predicted"/>
<dbReference type="InterPro" id="IPR035996">
    <property type="entry name" value="4pyrrol_Methylase_sf"/>
</dbReference>
<evidence type="ECO:0000256" key="4">
    <source>
        <dbReference type="ARBA" id="ARBA00023027"/>
    </source>
</evidence>
<dbReference type="Pfam" id="PF10414">
    <property type="entry name" value="CysG_dimeriser"/>
    <property type="match status" value="1"/>
</dbReference>
<reference evidence="8 9" key="1">
    <citation type="submission" date="2014-08" db="EMBL/GenBank/DDBJ databases">
        <title>Genomic and Phenotypic Diversity of Colwellia psychrerythraea strains from Disparate Marine Basins.</title>
        <authorList>
            <person name="Techtmann S.M."/>
            <person name="Stelling S.C."/>
            <person name="Utturkar S.M."/>
            <person name="Alshibli N."/>
            <person name="Harris A."/>
            <person name="Brown S.D."/>
            <person name="Hazen T.C."/>
        </authorList>
    </citation>
    <scope>NUCLEOTIDE SEQUENCE [LARGE SCALE GENOMIC DNA]</scope>
    <source>
        <strain evidence="8 9">GAB14E</strain>
    </source>
</reference>
<dbReference type="InterPro" id="IPR028161">
    <property type="entry name" value="Met8-like"/>
</dbReference>
<dbReference type="SUPFAM" id="SSF51735">
    <property type="entry name" value="NAD(P)-binding Rossmann-fold domains"/>
    <property type="match status" value="1"/>
</dbReference>
<dbReference type="InterPro" id="IPR006367">
    <property type="entry name" value="Sirohaem_synthase_N"/>
</dbReference>
<comment type="caution">
    <text evidence="8">The sequence shown here is derived from an EMBL/GenBank/DDBJ whole genome shotgun (WGS) entry which is preliminary data.</text>
</comment>
<dbReference type="PANTHER" id="PTHR35330">
    <property type="entry name" value="SIROHEME BIOSYNTHESIS PROTEIN MET8"/>
    <property type="match status" value="1"/>
</dbReference>
<dbReference type="OrthoDB" id="9815856at2"/>
<dbReference type="PANTHER" id="PTHR35330:SF1">
    <property type="entry name" value="SIROHEME BIOSYNTHESIS PROTEIN MET8"/>
    <property type="match status" value="1"/>
</dbReference>
<dbReference type="InterPro" id="IPR014777">
    <property type="entry name" value="4pyrrole_Mease_sub1"/>
</dbReference>
<keyword evidence="3 8" id="KW-0560">Oxidoreductase</keyword>
<dbReference type="PATRIC" id="fig|28229.3.peg.3785"/>